<keyword evidence="1" id="KW-0812">Transmembrane</keyword>
<keyword evidence="2" id="KW-0732">Signal</keyword>
<reference evidence="3 4" key="1">
    <citation type="submission" date="2016-05" db="EMBL/GenBank/DDBJ databases">
        <title>Paenibacillus oryzae. sp. nov., isolated from the rice root.</title>
        <authorList>
            <person name="Zhang J."/>
            <person name="Zhang X."/>
        </authorList>
    </citation>
    <scope>NUCLEOTIDE SEQUENCE [LARGE SCALE GENOMIC DNA]</scope>
    <source>
        <strain evidence="3 4">1DrF-4</strain>
    </source>
</reference>
<gene>
    <name evidence="3" type="ORF">A7K91_03960</name>
</gene>
<name>A0A1A5YGN6_9BACL</name>
<sequence length="523" mass="59023">MKFKAAAAILLSLLYWLTSSLNLTGVDASNEQLTPQKVLLLYDSMANDTSKAGNVELLQRQLASFGMEVTLLAEDFYSKGLLDQFNWLILIKNSAEIRTINESFERDLAAFEGHLLQIGGVLSPPLKKKLPVDVEFTKSKQNVVIAMSGLQEEVAPVQNAAYIHVNREAGQSVESYGTLSPINSDSKNMPFAVKNNNAAYAPLYEKGNLSELAMLYVLKEWLGTTGDGQLYLLFKEIYPFSDLDLLAKAADELYEAGIPFIASVRPVLDNFDYPAMFRYMEALKHIQSRNGSIVINTPVISSTTRDTTEILGYKLTSFINALGDYGVVPLGMGAELYWSYDKEYVNNGMAFFDSVILFPNQLIMHRSQSNVSQTFASALYSVSPEEWNTFLSQRKVWADIPTDIALTVDFPENEQELEDMVSFINDQWLVFSDYKLARHEVITERFTMVSGNGLMINGKGQILNDTERIVDSDFQYVEEDEVSFSKLFSIQNRIFIFIICLALLLFGILFVLGYRLYKRKYLK</sequence>
<evidence type="ECO:0000256" key="1">
    <source>
        <dbReference type="SAM" id="Phobius"/>
    </source>
</evidence>
<protein>
    <recommendedName>
        <fullName evidence="5">DUF2334 domain-containing protein</fullName>
    </recommendedName>
</protein>
<feature type="transmembrane region" description="Helical" evidence="1">
    <location>
        <begin position="494"/>
        <end position="517"/>
    </location>
</feature>
<feature type="chain" id="PRO_5008340361" description="DUF2334 domain-containing protein" evidence="2">
    <location>
        <begin position="29"/>
        <end position="523"/>
    </location>
</feature>
<evidence type="ECO:0000256" key="2">
    <source>
        <dbReference type="SAM" id="SignalP"/>
    </source>
</evidence>
<dbReference type="EMBL" id="LYPA01000064">
    <property type="protein sequence ID" value="OBR64747.1"/>
    <property type="molecule type" value="Genomic_DNA"/>
</dbReference>
<dbReference type="OrthoDB" id="1779709at2"/>
<keyword evidence="1" id="KW-1133">Transmembrane helix</keyword>
<accession>A0A1A5YGN6</accession>
<comment type="caution">
    <text evidence="3">The sequence shown here is derived from an EMBL/GenBank/DDBJ whole genome shotgun (WGS) entry which is preliminary data.</text>
</comment>
<evidence type="ECO:0000313" key="4">
    <source>
        <dbReference type="Proteomes" id="UP000092024"/>
    </source>
</evidence>
<organism evidence="3 4">
    <name type="scientific">Paenibacillus oryzae</name>
    <dbReference type="NCBI Taxonomy" id="1844972"/>
    <lineage>
        <taxon>Bacteria</taxon>
        <taxon>Bacillati</taxon>
        <taxon>Bacillota</taxon>
        <taxon>Bacilli</taxon>
        <taxon>Bacillales</taxon>
        <taxon>Paenibacillaceae</taxon>
        <taxon>Paenibacillus</taxon>
    </lineage>
</organism>
<dbReference type="RefSeq" id="WP_068683760.1">
    <property type="nucleotide sequence ID" value="NZ_LYPA01000064.1"/>
</dbReference>
<dbReference type="STRING" id="1844972.A7K91_03960"/>
<dbReference type="Proteomes" id="UP000092024">
    <property type="component" value="Unassembled WGS sequence"/>
</dbReference>
<evidence type="ECO:0000313" key="3">
    <source>
        <dbReference type="EMBL" id="OBR64747.1"/>
    </source>
</evidence>
<evidence type="ECO:0008006" key="5">
    <source>
        <dbReference type="Google" id="ProtNLM"/>
    </source>
</evidence>
<keyword evidence="4" id="KW-1185">Reference proteome</keyword>
<proteinExistence type="predicted"/>
<keyword evidence="1" id="KW-0472">Membrane</keyword>
<dbReference type="AlphaFoldDB" id="A0A1A5YGN6"/>
<feature type="signal peptide" evidence="2">
    <location>
        <begin position="1"/>
        <end position="28"/>
    </location>
</feature>